<protein>
    <submittedName>
        <fullName evidence="2">Serine kinase</fullName>
    </submittedName>
</protein>
<evidence type="ECO:0000259" key="1">
    <source>
        <dbReference type="Pfam" id="PF07475"/>
    </source>
</evidence>
<keyword evidence="2" id="KW-0808">Transferase</keyword>
<name>A0A2T4JK47_9RHOB</name>
<dbReference type="InterPro" id="IPR027417">
    <property type="entry name" value="P-loop_NTPase"/>
</dbReference>
<dbReference type="GO" id="GO:0000155">
    <property type="term" value="F:phosphorelay sensor kinase activity"/>
    <property type="evidence" value="ECO:0007669"/>
    <property type="project" value="InterPro"/>
</dbReference>
<dbReference type="Pfam" id="PF07475">
    <property type="entry name" value="Hpr_kinase_C"/>
    <property type="match status" value="1"/>
</dbReference>
<dbReference type="Proteomes" id="UP000241899">
    <property type="component" value="Unassembled WGS sequence"/>
</dbReference>
<reference evidence="2 3" key="1">
    <citation type="submission" date="2018-03" db="EMBL/GenBank/DDBJ databases">
        <title>Rhodobacter veldkampii.</title>
        <authorList>
            <person name="Meyer T.E."/>
            <person name="Miller S."/>
            <person name="Lodha T."/>
            <person name="Gandham S."/>
            <person name="Chintalapati S."/>
            <person name="Chintalapati V.R."/>
        </authorList>
    </citation>
    <scope>NUCLEOTIDE SEQUENCE [LARGE SCALE GENOMIC DNA]</scope>
    <source>
        <strain evidence="2 3">DSM 11550</strain>
    </source>
</reference>
<sequence>MILGAAGAGKSALALELMALGADLVADDQSLLWLRNDRLMARAPAPIFGQIEARGLGILRAAAVPEAEVVLAVDLDQDETERLPPQRHTVLLDRPIPLVLRVRRRHFASAVLQYLKAGRVA</sequence>
<organism evidence="2 3">
    <name type="scientific">Phaeovulum veldkampii DSM 11550</name>
    <dbReference type="NCBI Taxonomy" id="1185920"/>
    <lineage>
        <taxon>Bacteria</taxon>
        <taxon>Pseudomonadati</taxon>
        <taxon>Pseudomonadota</taxon>
        <taxon>Alphaproteobacteria</taxon>
        <taxon>Rhodobacterales</taxon>
        <taxon>Paracoccaceae</taxon>
        <taxon>Phaeovulum</taxon>
    </lineage>
</organism>
<dbReference type="EMBL" id="PZKF01000009">
    <property type="protein sequence ID" value="PTE18248.1"/>
    <property type="molecule type" value="Genomic_DNA"/>
</dbReference>
<keyword evidence="2" id="KW-0418">Kinase</keyword>
<dbReference type="OrthoDB" id="8326226at2"/>
<dbReference type="GO" id="GO:0005524">
    <property type="term" value="F:ATP binding"/>
    <property type="evidence" value="ECO:0007669"/>
    <property type="project" value="InterPro"/>
</dbReference>
<dbReference type="Gene3D" id="3.40.50.300">
    <property type="entry name" value="P-loop containing nucleotide triphosphate hydrolases"/>
    <property type="match status" value="1"/>
</dbReference>
<feature type="domain" description="HPr kinase/phosphorylase C-terminal" evidence="1">
    <location>
        <begin position="1"/>
        <end position="62"/>
    </location>
</feature>
<proteinExistence type="predicted"/>
<gene>
    <name evidence="2" type="ORF">C5F46_05765</name>
</gene>
<evidence type="ECO:0000313" key="3">
    <source>
        <dbReference type="Proteomes" id="UP000241899"/>
    </source>
</evidence>
<dbReference type="SUPFAM" id="SSF53795">
    <property type="entry name" value="PEP carboxykinase-like"/>
    <property type="match status" value="1"/>
</dbReference>
<dbReference type="InterPro" id="IPR011104">
    <property type="entry name" value="Hpr_kin/Pase_C"/>
</dbReference>
<evidence type="ECO:0000313" key="2">
    <source>
        <dbReference type="EMBL" id="PTE18248.1"/>
    </source>
</evidence>
<keyword evidence="3" id="KW-1185">Reference proteome</keyword>
<comment type="caution">
    <text evidence="2">The sequence shown here is derived from an EMBL/GenBank/DDBJ whole genome shotgun (WGS) entry which is preliminary data.</text>
</comment>
<accession>A0A2T4JK47</accession>
<dbReference type="AlphaFoldDB" id="A0A2T4JK47"/>
<dbReference type="GO" id="GO:0006109">
    <property type="term" value="P:regulation of carbohydrate metabolic process"/>
    <property type="evidence" value="ECO:0007669"/>
    <property type="project" value="InterPro"/>
</dbReference>